<feature type="chain" id="PRO_5017325742" evidence="1">
    <location>
        <begin position="22"/>
        <end position="327"/>
    </location>
</feature>
<gene>
    <name evidence="3" type="ORF">BXY53_0546</name>
</gene>
<dbReference type="InterPro" id="IPR007314">
    <property type="entry name" value="Cofac_haem-bd_dom"/>
</dbReference>
<name>A0A397Q1W3_9HYPH</name>
<dbReference type="PIRSF" id="PIRSF020419">
    <property type="entry name" value="Fe_uptake_reg_CjrA_prd"/>
    <property type="match status" value="1"/>
</dbReference>
<comment type="caution">
    <text evidence="3">The sequence shown here is derived from an EMBL/GenBank/DDBJ whole genome shotgun (WGS) entry which is preliminary data.</text>
</comment>
<evidence type="ECO:0000313" key="3">
    <source>
        <dbReference type="EMBL" id="RIA55480.1"/>
    </source>
</evidence>
<evidence type="ECO:0000256" key="1">
    <source>
        <dbReference type="SAM" id="SignalP"/>
    </source>
</evidence>
<feature type="domain" description="Haem-binding uptake Tiki superfamily ChaN" evidence="2">
    <location>
        <begin position="56"/>
        <end position="260"/>
    </location>
</feature>
<dbReference type="Proteomes" id="UP000266273">
    <property type="component" value="Unassembled WGS sequence"/>
</dbReference>
<protein>
    <submittedName>
        <fullName evidence="3">Putative iron-regulated protein</fullName>
    </submittedName>
</protein>
<keyword evidence="1" id="KW-0732">Signal</keyword>
<dbReference type="InterPro" id="IPR016773">
    <property type="entry name" value="Fe3_uptake_reg_CjrA_prd"/>
</dbReference>
<proteinExistence type="predicted"/>
<accession>A0A397Q1W3</accession>
<dbReference type="SUPFAM" id="SSF159501">
    <property type="entry name" value="EreA/ChaN-like"/>
    <property type="match status" value="1"/>
</dbReference>
<dbReference type="Gene3D" id="3.40.50.11550">
    <property type="match status" value="2"/>
</dbReference>
<evidence type="ECO:0000259" key="2">
    <source>
        <dbReference type="Pfam" id="PF04187"/>
    </source>
</evidence>
<dbReference type="Pfam" id="PF04187">
    <property type="entry name" value="Cofac_haem_bdg"/>
    <property type="match status" value="1"/>
</dbReference>
<dbReference type="AlphaFoldDB" id="A0A397Q1W3"/>
<evidence type="ECO:0000313" key="4">
    <source>
        <dbReference type="Proteomes" id="UP000266273"/>
    </source>
</evidence>
<dbReference type="RefSeq" id="WP_170144308.1">
    <property type="nucleotide sequence ID" value="NZ_QXDF01000001.1"/>
</dbReference>
<dbReference type="CDD" id="cd14727">
    <property type="entry name" value="ChanN-like"/>
    <property type="match status" value="1"/>
</dbReference>
<organism evidence="3 4">
    <name type="scientific">Dichotomicrobium thermohalophilum</name>
    <dbReference type="NCBI Taxonomy" id="933063"/>
    <lineage>
        <taxon>Bacteria</taxon>
        <taxon>Pseudomonadati</taxon>
        <taxon>Pseudomonadota</taxon>
        <taxon>Alphaproteobacteria</taxon>
        <taxon>Hyphomicrobiales</taxon>
        <taxon>Hyphomicrobiaceae</taxon>
        <taxon>Dichotomicrobium</taxon>
    </lineage>
</organism>
<dbReference type="EMBL" id="QXDF01000001">
    <property type="protein sequence ID" value="RIA55480.1"/>
    <property type="molecule type" value="Genomic_DNA"/>
</dbReference>
<sequence>MLRSFLAVLALTWAMATPMQAAEPWTDWQAPIHADSEMAGTVWDARAGATIDPAELIDRLAQARFVLIGEIHDNPDHHRLQGWIIARLAMAGASPAVVMEMISRDKAEALSAYLAQPEPTAAGLGPALNWGESGWPEWQFYQPIAEAAFAAGLPIGPGNPPSNLTRQTAEQGFDSLGKARKAELALDEPLSPALSDALMDELYEGHCQMLSREKLAPMAKVQRLRDAFMAEGMLTAERETALLIAGNGHVRADRGVPWYLRRRAPESDVAVVALVELDGERAAPRDYVETGPDGTPIADFFWLTPRAERPDPCEQMRQMMQQQSGGN</sequence>
<reference evidence="3 4" key="1">
    <citation type="submission" date="2018-08" db="EMBL/GenBank/DDBJ databases">
        <title>Genomic Encyclopedia of Archaeal and Bacterial Type Strains, Phase II (KMG-II): from individual species to whole genera.</title>
        <authorList>
            <person name="Goeker M."/>
        </authorList>
    </citation>
    <scope>NUCLEOTIDE SEQUENCE [LARGE SCALE GENOMIC DNA]</scope>
    <source>
        <strain evidence="3 4">DSM 5002</strain>
    </source>
</reference>
<keyword evidence="4" id="KW-1185">Reference proteome</keyword>
<feature type="signal peptide" evidence="1">
    <location>
        <begin position="1"/>
        <end position="21"/>
    </location>
</feature>